<dbReference type="InterPro" id="IPR059052">
    <property type="entry name" value="HH_YbhG-like"/>
</dbReference>
<evidence type="ECO:0000256" key="2">
    <source>
        <dbReference type="ARBA" id="ARBA00023054"/>
    </source>
</evidence>
<protein>
    <submittedName>
        <fullName evidence="5">Secretion protein HlyD family protein</fullName>
    </submittedName>
</protein>
<evidence type="ECO:0000256" key="1">
    <source>
        <dbReference type="ARBA" id="ARBA00004196"/>
    </source>
</evidence>
<sequence>MNAVARLLPAVCCLGLLSACGGGPEPLPGTLEWDRVDILAEASEPVTELAVREGERVEPGRLLLRLDARRTQAQLDEARATLRQQRARLAELRHGARIEAVDAARAELAQAQSDRDTARTALQRARALHERGALAKAGLDDAGNAFDTAEARVNAQNARLTELLHGTRPEQLEQAEAAVESAQARVAGLAVSRERLDVTAPAAGRVDALPHRLGDQPAAGATLVTLLAGEAPYARVFIPELRRASVNPGDRYRVRVDGIEEAFQAVVRSVRSEPAFTPYYALTGDDANRLSYQAELVLQGEAARRLPAGLPCQAWPADAADE</sequence>
<evidence type="ECO:0000313" key="6">
    <source>
        <dbReference type="Proteomes" id="UP000662703"/>
    </source>
</evidence>
<evidence type="ECO:0000259" key="4">
    <source>
        <dbReference type="Pfam" id="PF25881"/>
    </source>
</evidence>
<dbReference type="InterPro" id="IPR050465">
    <property type="entry name" value="UPF0194_transport"/>
</dbReference>
<dbReference type="EMBL" id="ARXX01000081">
    <property type="protein sequence ID" value="MBF5058202.1"/>
    <property type="molecule type" value="Genomic_DNA"/>
</dbReference>
<dbReference type="Gene3D" id="1.10.287.470">
    <property type="entry name" value="Helix hairpin bin"/>
    <property type="match status" value="2"/>
</dbReference>
<dbReference type="PANTHER" id="PTHR32347:SF29">
    <property type="entry name" value="UPF0194 MEMBRANE PROTEIN YBHG"/>
    <property type="match status" value="1"/>
</dbReference>
<dbReference type="RefSeq" id="WP_194866226.1">
    <property type="nucleotide sequence ID" value="NZ_ARXX01000081.1"/>
</dbReference>
<comment type="subcellular location">
    <subcellularLocation>
        <location evidence="1">Cell envelope</location>
    </subcellularLocation>
</comment>
<reference evidence="5 6" key="1">
    <citation type="submission" date="2012-09" db="EMBL/GenBank/DDBJ databases">
        <title>Genome Sequence of alkane-degrading Bacterium Alcanivorax sp. 521-1.</title>
        <authorList>
            <person name="Lai Q."/>
            <person name="Shao Z."/>
        </authorList>
    </citation>
    <scope>NUCLEOTIDE SEQUENCE [LARGE SCALE GENOMIC DNA]</scope>
    <source>
        <strain evidence="5 6">521-1</strain>
    </source>
</reference>
<dbReference type="Pfam" id="PF25881">
    <property type="entry name" value="HH_YBHG"/>
    <property type="match status" value="1"/>
</dbReference>
<evidence type="ECO:0000256" key="3">
    <source>
        <dbReference type="SAM" id="Coils"/>
    </source>
</evidence>
<keyword evidence="2 3" id="KW-0175">Coiled coil</keyword>
<feature type="domain" description="YbhG-like alpha-helical hairpin" evidence="4">
    <location>
        <begin position="66"/>
        <end position="188"/>
    </location>
</feature>
<organism evidence="5 6">
    <name type="scientific">Alloalcanivorax profundimaris</name>
    <dbReference type="NCBI Taxonomy" id="2735259"/>
    <lineage>
        <taxon>Bacteria</taxon>
        <taxon>Pseudomonadati</taxon>
        <taxon>Pseudomonadota</taxon>
        <taxon>Gammaproteobacteria</taxon>
        <taxon>Oceanospirillales</taxon>
        <taxon>Alcanivoracaceae</taxon>
        <taxon>Alloalcanivorax</taxon>
    </lineage>
</organism>
<accession>A0ABS0AVM8</accession>
<dbReference type="Proteomes" id="UP000662703">
    <property type="component" value="Unassembled WGS sequence"/>
</dbReference>
<feature type="coiled-coil region" evidence="3">
    <location>
        <begin position="68"/>
        <end position="128"/>
    </location>
</feature>
<keyword evidence="6" id="KW-1185">Reference proteome</keyword>
<comment type="caution">
    <text evidence="5">The sequence shown here is derived from an EMBL/GenBank/DDBJ whole genome shotgun (WGS) entry which is preliminary data.</text>
</comment>
<evidence type="ECO:0000313" key="5">
    <source>
        <dbReference type="EMBL" id="MBF5058202.1"/>
    </source>
</evidence>
<gene>
    <name evidence="5" type="ORF">Y5W_03496</name>
</gene>
<dbReference type="PROSITE" id="PS51257">
    <property type="entry name" value="PROKAR_LIPOPROTEIN"/>
    <property type="match status" value="1"/>
</dbReference>
<proteinExistence type="predicted"/>
<dbReference type="Gene3D" id="2.40.50.100">
    <property type="match status" value="1"/>
</dbReference>
<name>A0ABS0AVM8_9GAMM</name>
<dbReference type="PANTHER" id="PTHR32347">
    <property type="entry name" value="EFFLUX SYSTEM COMPONENT YKNX-RELATED"/>
    <property type="match status" value="1"/>
</dbReference>
<dbReference type="SUPFAM" id="SSF111369">
    <property type="entry name" value="HlyD-like secretion proteins"/>
    <property type="match status" value="1"/>
</dbReference>